<dbReference type="KEGG" id="vg:80536337"/>
<evidence type="ECO:0000313" key="8">
    <source>
        <dbReference type="EMBL" id="QBJ04594.1"/>
    </source>
</evidence>
<reference evidence="8 9" key="1">
    <citation type="submission" date="2019-02" db="EMBL/GenBank/DDBJ databases">
        <title>Fecal viral diversity of captive and wild Tasmanian devils characterized using virion-enriched metagenomics and meta-transcriptomics.</title>
        <authorList>
            <person name="Chong R."/>
            <person name="Shi M."/>
            <person name="Grueber C."/>
            <person name="Holmes E.C."/>
            <person name="Hogg C.J."/>
            <person name="Belov K."/>
            <person name="Barrs V.R."/>
        </authorList>
    </citation>
    <scope>NUCLEOTIDE SEQUENCE [LARGE SCALE GENOMIC DNA]</scope>
    <source>
        <strain evidence="9">Tasmania/Sarcophilus_harrisii/2017/frag_4482_SRR8048117</strain>
    </source>
</reference>
<dbReference type="GO" id="GO:0042025">
    <property type="term" value="C:host cell nucleus"/>
    <property type="evidence" value="ECO:0007669"/>
    <property type="project" value="UniProtKB-SubCell"/>
</dbReference>
<feature type="compositionally biased region" description="Basic and acidic residues" evidence="6">
    <location>
        <begin position="461"/>
        <end position="482"/>
    </location>
</feature>
<sequence length="633" mass="72152">MASGGTRQHWLWCGRQGTGVDIEFPQANSLLIAKDFVLRPEPMIEHEEKLHNMKEYSCGVIQLCTPDFMPIEDKLAYCLLFASLNTVQHWVATGETNQDGIFHCHCLLQSGSRPDSLRRSISTVWEKLQRATGFTEGWGQECECQILKMQRCHKPSSLFGYILKNPLWIISSNEQLLQMAYDIDQWGRNERFKTPRGQETDPDMNEMSKAFVTIIQEGNCKTLEDMIKHDPGTMSRFLHRPGLAQIVQNCISFVKATAGQIDLSFYAKHEPQPAAIHAVLLFQGIKPSQFDITFYKWFTKTELKRNTILLYGPSNTGKSQFLSGLKQCMPWGEIVNGPTFNYEGLIDQPWGCYEEPLISPEGAEKWKQISEGMPTMISVKYKKPVLLPRTPIFMTSNHYPWRFCTAEEPMMRNRMTIFDFKYEAKDQPYISRTSEPSCECGPCRESRGSQTTDGSTGSSRSEQHTHKLDRGIDKPTTEHLDDPGEGPSTGCTVTSSTEVRVNTGQRSRVSTVSRTHGHVDREHNRPSNRRTGISPEHAGHVESKRHRGNNDPDSRTDGNNNTSRRGRAKKDLVESMLRPTMGLLCRDPTKKKEIQTTDTRTMDRTMAPITLSIPTPQDWKNYLSYLYHIYHDA</sequence>
<accession>A0A481W680</accession>
<dbReference type="InterPro" id="IPR014015">
    <property type="entry name" value="Helicase_SF3_DNA-vir"/>
</dbReference>
<dbReference type="Pfam" id="PF01057">
    <property type="entry name" value="Parvo_NS1"/>
    <property type="match status" value="1"/>
</dbReference>
<evidence type="ECO:0000256" key="4">
    <source>
        <dbReference type="ARBA" id="ARBA00022741"/>
    </source>
</evidence>
<dbReference type="SUPFAM" id="SSF52540">
    <property type="entry name" value="P-loop containing nucleoside triphosphate hydrolases"/>
    <property type="match status" value="1"/>
</dbReference>
<protein>
    <submittedName>
        <fullName evidence="8">NS1</fullName>
    </submittedName>
</protein>
<evidence type="ECO:0000256" key="5">
    <source>
        <dbReference type="ARBA" id="ARBA00022840"/>
    </source>
</evidence>
<dbReference type="GO" id="GO:0006260">
    <property type="term" value="P:DNA replication"/>
    <property type="evidence" value="ECO:0007669"/>
    <property type="project" value="UniProtKB-KW"/>
</dbReference>
<dbReference type="PROSITE" id="PS51206">
    <property type="entry name" value="SF3_HELICASE_1"/>
    <property type="match status" value="1"/>
</dbReference>
<dbReference type="InterPro" id="IPR027417">
    <property type="entry name" value="P-loop_NTPase"/>
</dbReference>
<organism evidence="8 9">
    <name type="scientific">Tasmanian devil-associated chapparvovirus 6</name>
    <dbReference type="NCBI Taxonomy" id="2529487"/>
    <lineage>
        <taxon>Viruses</taxon>
        <taxon>Monodnaviria</taxon>
        <taxon>Shotokuvirae</taxon>
        <taxon>Cossaviricota</taxon>
        <taxon>Quintoviricetes</taxon>
        <taxon>Piccovirales</taxon>
        <taxon>Parvoviridae</taxon>
        <taxon>Hamaparvovirinae</taxon>
        <taxon>Chaphamaparvovirus</taxon>
        <taxon>Chaphamaparvovirus dasyurid3</taxon>
    </lineage>
</organism>
<feature type="compositionally biased region" description="Polar residues" evidence="6">
    <location>
        <begin position="489"/>
        <end position="514"/>
    </location>
</feature>
<evidence type="ECO:0000256" key="3">
    <source>
        <dbReference type="ARBA" id="ARBA00022705"/>
    </source>
</evidence>
<keyword evidence="5" id="KW-0067">ATP-binding</keyword>
<proteinExistence type="predicted"/>
<dbReference type="GO" id="GO:0019079">
    <property type="term" value="P:viral genome replication"/>
    <property type="evidence" value="ECO:0007669"/>
    <property type="project" value="InterPro"/>
</dbReference>
<dbReference type="Proteomes" id="UP000679621">
    <property type="component" value="Segment"/>
</dbReference>
<feature type="region of interest" description="Disordered" evidence="6">
    <location>
        <begin position="431"/>
        <end position="572"/>
    </location>
</feature>
<evidence type="ECO:0000313" key="9">
    <source>
        <dbReference type="Proteomes" id="UP000679621"/>
    </source>
</evidence>
<dbReference type="RefSeq" id="YP_010798223.1">
    <property type="nucleotide sequence ID" value="NC_076370.1"/>
</dbReference>
<name>A0A481W680_9VIRU</name>
<evidence type="ECO:0000256" key="2">
    <source>
        <dbReference type="ARBA" id="ARBA00022562"/>
    </source>
</evidence>
<dbReference type="GeneID" id="80536337"/>
<keyword evidence="4" id="KW-0547">Nucleotide-binding</keyword>
<dbReference type="Gene3D" id="3.40.50.300">
    <property type="entry name" value="P-loop containing nucleotide triphosphate hydrolases"/>
    <property type="match status" value="1"/>
</dbReference>
<evidence type="ECO:0000256" key="1">
    <source>
        <dbReference type="ARBA" id="ARBA00004147"/>
    </source>
</evidence>
<comment type="subcellular location">
    <subcellularLocation>
        <location evidence="1">Host nucleus</location>
    </subcellularLocation>
</comment>
<feature type="domain" description="SF3 helicase" evidence="7">
    <location>
        <begin position="289"/>
        <end position="433"/>
    </location>
</feature>
<feature type="compositionally biased region" description="Basic and acidic residues" evidence="6">
    <location>
        <begin position="537"/>
        <end position="556"/>
    </location>
</feature>
<evidence type="ECO:0000256" key="6">
    <source>
        <dbReference type="SAM" id="MobiDB-lite"/>
    </source>
</evidence>
<dbReference type="GO" id="GO:0005524">
    <property type="term" value="F:ATP binding"/>
    <property type="evidence" value="ECO:0007669"/>
    <property type="project" value="UniProtKB-KW"/>
</dbReference>
<keyword evidence="2" id="KW-1048">Host nucleus</keyword>
<keyword evidence="9" id="KW-1185">Reference proteome</keyword>
<dbReference type="InterPro" id="IPR001257">
    <property type="entry name" value="Parvovirus_NS1_helicase"/>
</dbReference>
<keyword evidence="3" id="KW-0235">DNA replication</keyword>
<evidence type="ECO:0000259" key="7">
    <source>
        <dbReference type="PROSITE" id="PS51206"/>
    </source>
</evidence>
<dbReference type="EMBL" id="MK513533">
    <property type="protein sequence ID" value="QBJ04594.1"/>
    <property type="molecule type" value="Genomic_DNA"/>
</dbReference>
<feature type="compositionally biased region" description="Low complexity" evidence="6">
    <location>
        <begin position="448"/>
        <end position="460"/>
    </location>
</feature>